<dbReference type="AlphaFoldDB" id="A0A7Z0E5J7"/>
<dbReference type="Proteomes" id="UP000535276">
    <property type="component" value="Unassembled WGS sequence"/>
</dbReference>
<evidence type="ECO:0000313" key="2">
    <source>
        <dbReference type="Proteomes" id="UP000535276"/>
    </source>
</evidence>
<protein>
    <submittedName>
        <fullName evidence="1">Uncharacterized protein</fullName>
    </submittedName>
</protein>
<comment type="caution">
    <text evidence="1">The sequence shown here is derived from an EMBL/GenBank/DDBJ whole genome shotgun (WGS) entry which is preliminary data.</text>
</comment>
<dbReference type="EMBL" id="JACBZV010000018">
    <property type="protein sequence ID" value="NYJ15294.1"/>
    <property type="molecule type" value="Genomic_DNA"/>
</dbReference>
<dbReference type="RefSeq" id="WP_179613633.1">
    <property type="nucleotide sequence ID" value="NZ_JACBZV010000018.1"/>
</dbReference>
<name>A0A7Z0E5J7_RHILE</name>
<reference evidence="1 2" key="1">
    <citation type="submission" date="2020-07" db="EMBL/GenBank/DDBJ databases">
        <title>Genomic Encyclopedia of Type Strains, Phase IV (KMG-V): Genome sequencing to study the core and pangenomes of soil and plant-associated prokaryotes.</title>
        <authorList>
            <person name="Whitman W."/>
        </authorList>
    </citation>
    <scope>NUCLEOTIDE SEQUENCE [LARGE SCALE GENOMIC DNA]</scope>
    <source>
        <strain evidence="1 2">SEMIA 4052</strain>
    </source>
</reference>
<gene>
    <name evidence="1" type="ORF">GGI64_006399</name>
</gene>
<accession>A0A7Z0E5J7</accession>
<evidence type="ECO:0000313" key="1">
    <source>
        <dbReference type="EMBL" id="NYJ15294.1"/>
    </source>
</evidence>
<organism evidence="1 2">
    <name type="scientific">Rhizobium leguminosarum</name>
    <dbReference type="NCBI Taxonomy" id="384"/>
    <lineage>
        <taxon>Bacteria</taxon>
        <taxon>Pseudomonadati</taxon>
        <taxon>Pseudomonadota</taxon>
        <taxon>Alphaproteobacteria</taxon>
        <taxon>Hyphomicrobiales</taxon>
        <taxon>Rhizobiaceae</taxon>
        <taxon>Rhizobium/Agrobacterium group</taxon>
        <taxon>Rhizobium</taxon>
    </lineage>
</organism>
<sequence length="430" mass="47750">MTEIIDIRRTIQSIITSIRLDIVDGRRDLPLSLNDRAGIGERVERVRVMLLNATRVRLLGEDDKFALVESVEDLISVLGSFDLLRERFRFRSSGPGENRGVPDDVLLRGDIEQALTLALHMVRSVNTYDAVDGADLFSSAHGNLITKTEASRRLNSIVPEDVVSPVRFDFVDRRLVVVHSPAVADQRDQSSVASARAALIEQGERVLESLRISNCDKRLFEVFEKLHEKLAHAEDVVQLGVLNISCEHMAGSFKEELPTAVESLVRAHSSSISLYVAHFPEWRTFSEKALLLDLSSDDIEDVKAAALKISDQFERNAENIDEEVPRTIRYLASLIDDPLKVTKRTGSALITSLENLLAKLFSVAAEFLGDTVKKTSEALSTWTARIVVAFVVSTALAAGAELTPVFSKFQTTAWVQKAMEVLNKVELKVE</sequence>
<proteinExistence type="predicted"/>